<feature type="domain" description="N-acetyltransferase" evidence="1">
    <location>
        <begin position="7"/>
        <end position="170"/>
    </location>
</feature>
<organism evidence="2 3">
    <name type="scientific">Sphaerisporangium aureirubrum</name>
    <dbReference type="NCBI Taxonomy" id="1544736"/>
    <lineage>
        <taxon>Bacteria</taxon>
        <taxon>Bacillati</taxon>
        <taxon>Actinomycetota</taxon>
        <taxon>Actinomycetes</taxon>
        <taxon>Streptosporangiales</taxon>
        <taxon>Streptosporangiaceae</taxon>
        <taxon>Sphaerisporangium</taxon>
    </lineage>
</organism>
<dbReference type="GO" id="GO:0016746">
    <property type="term" value="F:acyltransferase activity"/>
    <property type="evidence" value="ECO:0007669"/>
    <property type="project" value="UniProtKB-KW"/>
</dbReference>
<dbReference type="Pfam" id="PF00583">
    <property type="entry name" value="Acetyltransf_1"/>
    <property type="match status" value="1"/>
</dbReference>
<dbReference type="InterPro" id="IPR000182">
    <property type="entry name" value="GNAT_dom"/>
</dbReference>
<dbReference type="EMBL" id="JBHSRF010000022">
    <property type="protein sequence ID" value="MFC6082909.1"/>
    <property type="molecule type" value="Genomic_DNA"/>
</dbReference>
<accession>A0ABW1NHQ4</accession>
<dbReference type="Proteomes" id="UP001596137">
    <property type="component" value="Unassembled WGS sequence"/>
</dbReference>
<proteinExistence type="predicted"/>
<dbReference type="SUPFAM" id="SSF55729">
    <property type="entry name" value="Acyl-CoA N-acyltransferases (Nat)"/>
    <property type="match status" value="1"/>
</dbReference>
<dbReference type="Gene3D" id="3.40.630.30">
    <property type="match status" value="1"/>
</dbReference>
<reference evidence="3" key="1">
    <citation type="journal article" date="2019" name="Int. J. Syst. Evol. Microbiol.">
        <title>The Global Catalogue of Microorganisms (GCM) 10K type strain sequencing project: providing services to taxonomists for standard genome sequencing and annotation.</title>
        <authorList>
            <consortium name="The Broad Institute Genomics Platform"/>
            <consortium name="The Broad Institute Genome Sequencing Center for Infectious Disease"/>
            <person name="Wu L."/>
            <person name="Ma J."/>
        </authorList>
    </citation>
    <scope>NUCLEOTIDE SEQUENCE [LARGE SCALE GENOMIC DNA]</scope>
    <source>
        <strain evidence="3">JCM 30346</strain>
    </source>
</reference>
<keyword evidence="2" id="KW-0012">Acyltransferase</keyword>
<evidence type="ECO:0000313" key="2">
    <source>
        <dbReference type="EMBL" id="MFC6082909.1"/>
    </source>
</evidence>
<name>A0ABW1NHQ4_9ACTN</name>
<keyword evidence="2" id="KW-0808">Transferase</keyword>
<evidence type="ECO:0000259" key="1">
    <source>
        <dbReference type="PROSITE" id="PS51186"/>
    </source>
</evidence>
<dbReference type="PROSITE" id="PS51186">
    <property type="entry name" value="GNAT"/>
    <property type="match status" value="1"/>
</dbReference>
<dbReference type="EC" id="2.3.1.-" evidence="2"/>
<keyword evidence="3" id="KW-1185">Reference proteome</keyword>
<dbReference type="RefSeq" id="WP_380753932.1">
    <property type="nucleotide sequence ID" value="NZ_JBHSRF010000022.1"/>
</dbReference>
<evidence type="ECO:0000313" key="3">
    <source>
        <dbReference type="Proteomes" id="UP001596137"/>
    </source>
</evidence>
<comment type="caution">
    <text evidence="2">The sequence shown here is derived from an EMBL/GenBank/DDBJ whole genome shotgun (WGS) entry which is preliminary data.</text>
</comment>
<dbReference type="InterPro" id="IPR016181">
    <property type="entry name" value="Acyl_CoA_acyltransferase"/>
</dbReference>
<protein>
    <submittedName>
        <fullName evidence="2">GNAT family N-acetyltransferase</fullName>
        <ecNumber evidence="2">2.3.1.-</ecNumber>
    </submittedName>
</protein>
<gene>
    <name evidence="2" type="ORF">ACFP1K_17190</name>
</gene>
<sequence>MAEGMSLSFSRAGEGDAAALVALRDQAARWQAARGIVQWRPGDMGLGHFLKRMELGEVWLARADRGALAGAWELWWDDPLTWGAQPPSAGYIHRLMVDRSAAPPGSGRVLLAAAERRIAESGRTLARLDCAASNARLRRYYTDAGYTEAGEQPLPRGSRYPVTLFEKRLREG</sequence>